<dbReference type="PROSITE" id="PS50893">
    <property type="entry name" value="ABC_TRANSPORTER_2"/>
    <property type="match status" value="1"/>
</dbReference>
<protein>
    <submittedName>
        <fullName evidence="4">ABC transporter ATP-binding protein</fullName>
    </submittedName>
</protein>
<dbReference type="EMBL" id="CP144914">
    <property type="protein sequence ID" value="WWD79366.1"/>
    <property type="molecule type" value="Genomic_DNA"/>
</dbReference>
<name>A0A5C7FG38_9BACI</name>
<dbReference type="CDD" id="cd03230">
    <property type="entry name" value="ABC_DR_subfamily_A"/>
    <property type="match status" value="1"/>
</dbReference>
<feature type="domain" description="ABC transporter" evidence="3">
    <location>
        <begin position="7"/>
        <end position="230"/>
    </location>
</feature>
<dbReference type="OrthoDB" id="9804819at2"/>
<evidence type="ECO:0000259" key="3">
    <source>
        <dbReference type="PROSITE" id="PS50893"/>
    </source>
</evidence>
<reference evidence="4 5" key="1">
    <citation type="submission" date="2024-01" db="EMBL/GenBank/DDBJ databases">
        <title>Complete Genome Sequence of Alkalicoccus halolimnae BZ-SZ-XJ29T, a Moderately Halophilic Bacterium Isolated from a Salt Lake.</title>
        <authorList>
            <person name="Zhao B."/>
        </authorList>
    </citation>
    <scope>NUCLEOTIDE SEQUENCE [LARGE SCALE GENOMIC DNA]</scope>
    <source>
        <strain evidence="4 5">BZ-SZ-XJ29</strain>
    </source>
</reference>
<proteinExistence type="predicted"/>
<dbReference type="GO" id="GO:0016887">
    <property type="term" value="F:ATP hydrolysis activity"/>
    <property type="evidence" value="ECO:0007669"/>
    <property type="project" value="InterPro"/>
</dbReference>
<evidence type="ECO:0000256" key="1">
    <source>
        <dbReference type="ARBA" id="ARBA00022741"/>
    </source>
</evidence>
<dbReference type="Gene3D" id="3.40.50.300">
    <property type="entry name" value="P-loop containing nucleotide triphosphate hydrolases"/>
    <property type="match status" value="1"/>
</dbReference>
<dbReference type="PANTHER" id="PTHR43158:SF1">
    <property type="entry name" value="ABC TRANSPORTER, ATP-BINDING PROTEIN"/>
    <property type="match status" value="1"/>
</dbReference>
<dbReference type="RefSeq" id="WP_147805149.1">
    <property type="nucleotide sequence ID" value="NZ_CP144914.1"/>
</dbReference>
<dbReference type="SUPFAM" id="SSF52540">
    <property type="entry name" value="P-loop containing nucleoside triphosphate hydrolases"/>
    <property type="match status" value="1"/>
</dbReference>
<sequence>MQVLNEVHLSGLKKSYMRQAALNGIDLHMKGPGMIGIVGPNGSGKSTLLKLMAGLIRPSSGQVKINNERITRRSGETTAFLSEDDSLYRFLTVSKTLQFFHETVPEFDLTKAERMVTELKLPLDRKVKHLSKGNRARLKIVVTLARSVPVLCMDEPLSGLDPLVRQDILKMIIRYADIENQLVFLSTHEVEEVEPFLDQVIIIQDGEVALFGEVETLRQERGMTVTELMREVLA</sequence>
<dbReference type="GO" id="GO:0005524">
    <property type="term" value="F:ATP binding"/>
    <property type="evidence" value="ECO:0007669"/>
    <property type="project" value="UniProtKB-KW"/>
</dbReference>
<dbReference type="AlphaFoldDB" id="A0A5C7FG38"/>
<dbReference type="InterPro" id="IPR017871">
    <property type="entry name" value="ABC_transporter-like_CS"/>
</dbReference>
<keyword evidence="5" id="KW-1185">Reference proteome</keyword>
<dbReference type="Pfam" id="PF00005">
    <property type="entry name" value="ABC_tran"/>
    <property type="match status" value="1"/>
</dbReference>
<dbReference type="SMART" id="SM00382">
    <property type="entry name" value="AAA"/>
    <property type="match status" value="1"/>
</dbReference>
<evidence type="ECO:0000313" key="5">
    <source>
        <dbReference type="Proteomes" id="UP000321816"/>
    </source>
</evidence>
<organism evidence="4 5">
    <name type="scientific">Alkalicoccus halolimnae</name>
    <dbReference type="NCBI Taxonomy" id="1667239"/>
    <lineage>
        <taxon>Bacteria</taxon>
        <taxon>Bacillati</taxon>
        <taxon>Bacillota</taxon>
        <taxon>Bacilli</taxon>
        <taxon>Bacillales</taxon>
        <taxon>Bacillaceae</taxon>
        <taxon>Alkalicoccus</taxon>
    </lineage>
</organism>
<keyword evidence="1" id="KW-0547">Nucleotide-binding</keyword>
<gene>
    <name evidence="4" type="ORF">FTX54_013205</name>
</gene>
<dbReference type="Proteomes" id="UP000321816">
    <property type="component" value="Chromosome"/>
</dbReference>
<keyword evidence="2 4" id="KW-0067">ATP-binding</keyword>
<dbReference type="InterPro" id="IPR027417">
    <property type="entry name" value="P-loop_NTPase"/>
</dbReference>
<evidence type="ECO:0000256" key="2">
    <source>
        <dbReference type="ARBA" id="ARBA00022840"/>
    </source>
</evidence>
<dbReference type="KEGG" id="ahal:FTX54_013205"/>
<dbReference type="InterPro" id="IPR003593">
    <property type="entry name" value="AAA+_ATPase"/>
</dbReference>
<evidence type="ECO:0000313" key="4">
    <source>
        <dbReference type="EMBL" id="WWD79366.1"/>
    </source>
</evidence>
<dbReference type="PANTHER" id="PTHR43158">
    <property type="entry name" value="SKFA PEPTIDE EXPORT ATP-BINDING PROTEIN SKFE"/>
    <property type="match status" value="1"/>
</dbReference>
<dbReference type="PROSITE" id="PS00211">
    <property type="entry name" value="ABC_TRANSPORTER_1"/>
    <property type="match status" value="1"/>
</dbReference>
<accession>A0A5C7FG38</accession>
<dbReference type="InterPro" id="IPR003439">
    <property type="entry name" value="ABC_transporter-like_ATP-bd"/>
</dbReference>